<keyword evidence="2" id="KW-1185">Reference proteome</keyword>
<sequence length="56" mass="6523">MYLYYFFSRTFDVKGVSTVILSYLQLVRWKPQRPLLCSFHVIHMSEDSGSAEGGFN</sequence>
<organism evidence="1 2">
    <name type="scientific">Kalanchoe fedtschenkoi</name>
    <name type="common">Lavender scallops</name>
    <name type="synonym">South American air plant</name>
    <dbReference type="NCBI Taxonomy" id="63787"/>
    <lineage>
        <taxon>Eukaryota</taxon>
        <taxon>Viridiplantae</taxon>
        <taxon>Streptophyta</taxon>
        <taxon>Embryophyta</taxon>
        <taxon>Tracheophyta</taxon>
        <taxon>Spermatophyta</taxon>
        <taxon>Magnoliopsida</taxon>
        <taxon>eudicotyledons</taxon>
        <taxon>Gunneridae</taxon>
        <taxon>Pentapetalae</taxon>
        <taxon>Saxifragales</taxon>
        <taxon>Crassulaceae</taxon>
        <taxon>Kalanchoe</taxon>
    </lineage>
</organism>
<dbReference type="AlphaFoldDB" id="A0A7N0T3K8"/>
<evidence type="ECO:0000313" key="1">
    <source>
        <dbReference type="EnsemblPlants" id="Kaladp0020s0218.1.v1.1.CDS.1"/>
    </source>
</evidence>
<protein>
    <submittedName>
        <fullName evidence="1">Uncharacterized protein</fullName>
    </submittedName>
</protein>
<dbReference type="Proteomes" id="UP000594263">
    <property type="component" value="Unplaced"/>
</dbReference>
<accession>A0A7N0T3K8</accession>
<name>A0A7N0T3K8_KALFE</name>
<dbReference type="Gramene" id="Kaladp0020s0218.1.v1.1">
    <property type="protein sequence ID" value="Kaladp0020s0218.1.v1.1.CDS.1"/>
    <property type="gene ID" value="Kaladp0020s0218.v1.1"/>
</dbReference>
<reference evidence="1" key="1">
    <citation type="submission" date="2021-01" db="UniProtKB">
        <authorList>
            <consortium name="EnsemblPlants"/>
        </authorList>
    </citation>
    <scope>IDENTIFICATION</scope>
</reference>
<dbReference type="EnsemblPlants" id="Kaladp0020s0218.1.v1.1">
    <property type="protein sequence ID" value="Kaladp0020s0218.1.v1.1.CDS.1"/>
    <property type="gene ID" value="Kaladp0020s0218.v1.1"/>
</dbReference>
<proteinExistence type="predicted"/>
<evidence type="ECO:0000313" key="2">
    <source>
        <dbReference type="Proteomes" id="UP000594263"/>
    </source>
</evidence>